<dbReference type="SUPFAM" id="SSF53300">
    <property type="entry name" value="vWA-like"/>
    <property type="match status" value="1"/>
</dbReference>
<evidence type="ECO:0000256" key="11">
    <source>
        <dbReference type="ARBA" id="ARBA00022840"/>
    </source>
</evidence>
<keyword evidence="7" id="KW-0547">Nucleotide-binding</keyword>
<dbReference type="SUPFAM" id="SSF100939">
    <property type="entry name" value="SPOC domain-like"/>
    <property type="match status" value="1"/>
</dbReference>
<dbReference type="Gene3D" id="2.40.290.10">
    <property type="match status" value="1"/>
</dbReference>
<evidence type="ECO:0000256" key="6">
    <source>
        <dbReference type="ARBA" id="ARBA00022454"/>
    </source>
</evidence>
<dbReference type="PANTHER" id="PTHR12604:SF4">
    <property type="entry name" value="X-RAY REPAIR CROSS-COMPLEMENTING PROTEIN 5"/>
    <property type="match status" value="1"/>
</dbReference>
<dbReference type="GO" id="GO:0042162">
    <property type="term" value="F:telomeric DNA binding"/>
    <property type="evidence" value="ECO:0007669"/>
    <property type="project" value="InterPro"/>
</dbReference>
<reference evidence="20 21" key="1">
    <citation type="submission" date="2021-12" db="EMBL/GenBank/DDBJ databases">
        <title>High titer production of polyol ester of fatty acids by Rhodotorula paludigena BS15 towards product separation-free biomass refinery.</title>
        <authorList>
            <person name="Mano J."/>
            <person name="Ono H."/>
            <person name="Tanaka T."/>
            <person name="Naito K."/>
            <person name="Sushida H."/>
            <person name="Ike M."/>
            <person name="Tokuyasu K."/>
            <person name="Kitaoka M."/>
        </authorList>
    </citation>
    <scope>NUCLEOTIDE SEQUENCE [LARGE SCALE GENOMIC DNA]</scope>
    <source>
        <strain evidence="20 21">BS15</strain>
    </source>
</reference>
<dbReference type="EC" id="3.6.4.12" evidence="4"/>
<dbReference type="GO" id="GO:0006303">
    <property type="term" value="P:double-strand break repair via nonhomologous end joining"/>
    <property type="evidence" value="ECO:0007669"/>
    <property type="project" value="InterPro"/>
</dbReference>
<evidence type="ECO:0000256" key="15">
    <source>
        <dbReference type="ARBA" id="ARBA00023204"/>
    </source>
</evidence>
<dbReference type="InterPro" id="IPR036494">
    <property type="entry name" value="Ku_C_sf"/>
</dbReference>
<dbReference type="GO" id="GO:0006310">
    <property type="term" value="P:DNA recombination"/>
    <property type="evidence" value="ECO:0007669"/>
    <property type="project" value="UniProtKB-KW"/>
</dbReference>
<evidence type="ECO:0000256" key="7">
    <source>
        <dbReference type="ARBA" id="ARBA00022741"/>
    </source>
</evidence>
<evidence type="ECO:0000313" key="21">
    <source>
        <dbReference type="Proteomes" id="UP001342314"/>
    </source>
</evidence>
<evidence type="ECO:0000256" key="16">
    <source>
        <dbReference type="ARBA" id="ARBA00023242"/>
    </source>
</evidence>
<evidence type="ECO:0000256" key="18">
    <source>
        <dbReference type="SAM" id="MobiDB-lite"/>
    </source>
</evidence>
<dbReference type="Gene3D" id="3.40.50.410">
    <property type="entry name" value="von Willebrand factor, type A domain"/>
    <property type="match status" value="1"/>
</dbReference>
<evidence type="ECO:0000313" key="20">
    <source>
        <dbReference type="EMBL" id="GJN87399.1"/>
    </source>
</evidence>
<keyword evidence="9" id="KW-0378">Hydrolase</keyword>
<keyword evidence="12" id="KW-0779">Telomere</keyword>
<evidence type="ECO:0000256" key="13">
    <source>
        <dbReference type="ARBA" id="ARBA00023125"/>
    </source>
</evidence>
<keyword evidence="11" id="KW-0067">ATP-binding</keyword>
<dbReference type="Gene3D" id="1.25.40.240">
    <property type="entry name" value="Ku, C-terminal domain"/>
    <property type="match status" value="1"/>
</dbReference>
<dbReference type="CDD" id="cd00873">
    <property type="entry name" value="KU80"/>
    <property type="match status" value="1"/>
</dbReference>
<evidence type="ECO:0000256" key="2">
    <source>
        <dbReference type="ARBA" id="ARBA00004574"/>
    </source>
</evidence>
<feature type="compositionally biased region" description="Acidic residues" evidence="18">
    <location>
        <begin position="808"/>
        <end position="831"/>
    </location>
</feature>
<dbReference type="FunFam" id="1.10.1600.10:FF:000002">
    <property type="entry name" value="X-ray repair cross-complementing protein 5"/>
    <property type="match status" value="1"/>
</dbReference>
<feature type="region of interest" description="Disordered" evidence="18">
    <location>
        <begin position="795"/>
        <end position="831"/>
    </location>
</feature>
<dbReference type="GO" id="GO:0016787">
    <property type="term" value="F:hydrolase activity"/>
    <property type="evidence" value="ECO:0007669"/>
    <property type="project" value="UniProtKB-KW"/>
</dbReference>
<dbReference type="InterPro" id="IPR014893">
    <property type="entry name" value="Ku_PK_bind"/>
</dbReference>
<organism evidence="20 21">
    <name type="scientific">Rhodotorula paludigena</name>
    <dbReference type="NCBI Taxonomy" id="86838"/>
    <lineage>
        <taxon>Eukaryota</taxon>
        <taxon>Fungi</taxon>
        <taxon>Dikarya</taxon>
        <taxon>Basidiomycota</taxon>
        <taxon>Pucciniomycotina</taxon>
        <taxon>Microbotryomycetes</taxon>
        <taxon>Sporidiobolales</taxon>
        <taxon>Sporidiobolaceae</taxon>
        <taxon>Rhodotorula</taxon>
    </lineage>
</organism>
<feature type="compositionally biased region" description="Low complexity" evidence="18">
    <location>
        <begin position="309"/>
        <end position="328"/>
    </location>
</feature>
<evidence type="ECO:0000259" key="19">
    <source>
        <dbReference type="SMART" id="SM00559"/>
    </source>
</evidence>
<dbReference type="Gene3D" id="1.10.1600.10">
    <property type="match status" value="1"/>
</dbReference>
<accession>A0AAV5GAE0</accession>
<dbReference type="GO" id="GO:0000723">
    <property type="term" value="P:telomere maintenance"/>
    <property type="evidence" value="ECO:0007669"/>
    <property type="project" value="InterPro"/>
</dbReference>
<feature type="compositionally biased region" description="Acidic residues" evidence="18">
    <location>
        <begin position="438"/>
        <end position="453"/>
    </location>
</feature>
<evidence type="ECO:0000256" key="14">
    <source>
        <dbReference type="ARBA" id="ARBA00023172"/>
    </source>
</evidence>
<comment type="subcellular location">
    <subcellularLocation>
        <location evidence="2">Chromosome</location>
        <location evidence="2">Telomere</location>
    </subcellularLocation>
    <subcellularLocation>
        <location evidence="1">Nucleus</location>
    </subcellularLocation>
</comment>
<dbReference type="GO" id="GO:0005524">
    <property type="term" value="F:ATP binding"/>
    <property type="evidence" value="ECO:0007669"/>
    <property type="project" value="UniProtKB-KW"/>
</dbReference>
<dbReference type="InterPro" id="IPR024193">
    <property type="entry name" value="Ku80"/>
</dbReference>
<proteinExistence type="inferred from homology"/>
<dbReference type="GO" id="GO:0043564">
    <property type="term" value="C:Ku70:Ku80 complex"/>
    <property type="evidence" value="ECO:0007669"/>
    <property type="project" value="InterPro"/>
</dbReference>
<dbReference type="GO" id="GO:0000781">
    <property type="term" value="C:chromosome, telomeric region"/>
    <property type="evidence" value="ECO:0007669"/>
    <property type="project" value="UniProtKB-SubCell"/>
</dbReference>
<keyword evidence="10" id="KW-0347">Helicase</keyword>
<protein>
    <recommendedName>
        <fullName evidence="5">ATP-dependent DNA helicase II subunit 2</fullName>
        <ecNumber evidence="4">3.6.4.12</ecNumber>
    </recommendedName>
    <alternativeName>
        <fullName evidence="17">ATP-dependent DNA helicase II subunit Ku80</fullName>
    </alternativeName>
</protein>
<evidence type="ECO:0000256" key="8">
    <source>
        <dbReference type="ARBA" id="ARBA00022763"/>
    </source>
</evidence>
<dbReference type="Proteomes" id="UP001342314">
    <property type="component" value="Unassembled WGS sequence"/>
</dbReference>
<keyword evidence="6" id="KW-0158">Chromosome</keyword>
<evidence type="ECO:0000256" key="10">
    <source>
        <dbReference type="ARBA" id="ARBA00022806"/>
    </source>
</evidence>
<dbReference type="AlphaFoldDB" id="A0AAV5GAE0"/>
<evidence type="ECO:0000256" key="1">
    <source>
        <dbReference type="ARBA" id="ARBA00004123"/>
    </source>
</evidence>
<evidence type="ECO:0000256" key="4">
    <source>
        <dbReference type="ARBA" id="ARBA00012551"/>
    </source>
</evidence>
<sequence length="942" mass="103386">MALAPRTATLFLLDCGPTMAETRTVVVGEGEHAVHSERTGLSIAKEYTKAKIIIRDLKTTPFGVILFGHPKTKNLLTTRAKEQAQERDEKFDRHQDPYRHCYELLPLTKTMDQSLVDRIDDAVAGEGPAGDAFTAIILAIETLDADTSIKSYSKEICVITDGESPINWDGIKSAAKQMNSKNISLSVIGMDFDDEDLGYVEEAKSDIKASPRENERQFAQLVELLEQYSIVANARLALAAITTPQVKTVNSRADRMRLTFGNPAKHPESSLSIWVDVKKAVVAAAAPTMKQMSLRGFERAGPGQRGGAFSQSQGFLSQSQTTSQQQQQRGIKRGAEALKDDDDEDEEAKEAIRLKEREAAQATREHQAQAPVGDGVSLGRLGVTLDSALERAGLRAGDGEDADLATHGVTRERRFYYRTAPKPFDEKPGASSRQPRDSDDDESSKEDDGQDDRMVEDEAQLTAAYHYGGSLVDVGELEDDAGLLSGLETGMEIISFMKESDLRYDYRMGDVFYVTASRGQLGSEKLFSALVNAMDERSTMAVVRFVKKGYTRNGLFRMPDPQVGVLYPKINEEGVEYCTWVRFPFAEDLRQFQLGSLERLFNRKGKRVHDNKLLPTEEMDDAMDNFVDAMDLTEAGPPDEDGNPTEFFSVEDSFSPAIHNIQNTLVFRLSNPDGDLPPVPPVLTKYMDPPASLAAQSEEAAQKVLRAFDIRRVPPKPKKINKRNQNYAQPDLEEEIELDAIFGTQAAGAVEKVEAKTAPAVHPSTQTPSPTKPSAHERAAALGHDDVVLADADKSNPTAADVAAASNDEGDDNVEPDTDDAAEPDTEDEADEDAVFVKVPPSMIEKDIQQNMSQAKQYVETSFSTSRYGMATDEIKAARNSAQKHNVANAFNSSLKSLVTSLRGNAMKRDYLAHLREAGLSLIVGGEISQADADTFLEALDI</sequence>
<feature type="region of interest" description="Disordered" evidence="18">
    <location>
        <begin position="415"/>
        <end position="453"/>
    </location>
</feature>
<evidence type="ECO:0000256" key="17">
    <source>
        <dbReference type="ARBA" id="ARBA00031847"/>
    </source>
</evidence>
<name>A0AAV5GAE0_9BASI</name>
<feature type="domain" description="Ku" evidence="19">
    <location>
        <begin position="452"/>
        <end position="600"/>
    </location>
</feature>
<dbReference type="SMART" id="SM00559">
    <property type="entry name" value="Ku78"/>
    <property type="match status" value="1"/>
</dbReference>
<dbReference type="InterPro" id="IPR016194">
    <property type="entry name" value="SPOC-like_C_dom_sf"/>
</dbReference>
<comment type="caution">
    <text evidence="20">The sequence shown here is derived from an EMBL/GenBank/DDBJ whole genome shotgun (WGS) entry which is preliminary data.</text>
</comment>
<dbReference type="SUPFAM" id="SSF101420">
    <property type="entry name" value="C-terminal domain of Ku80"/>
    <property type="match status" value="1"/>
</dbReference>
<keyword evidence="21" id="KW-1185">Reference proteome</keyword>
<evidence type="ECO:0000256" key="12">
    <source>
        <dbReference type="ARBA" id="ARBA00022895"/>
    </source>
</evidence>
<evidence type="ECO:0000256" key="3">
    <source>
        <dbReference type="ARBA" id="ARBA00007726"/>
    </source>
</evidence>
<feature type="compositionally biased region" description="Acidic residues" evidence="18">
    <location>
        <begin position="339"/>
        <end position="348"/>
    </location>
</feature>
<keyword evidence="14" id="KW-0233">DNA recombination</keyword>
<dbReference type="InterPro" id="IPR036465">
    <property type="entry name" value="vWFA_dom_sf"/>
</dbReference>
<evidence type="ECO:0000256" key="5">
    <source>
        <dbReference type="ARBA" id="ARBA00021792"/>
    </source>
</evidence>
<dbReference type="GO" id="GO:0003690">
    <property type="term" value="F:double-stranded DNA binding"/>
    <property type="evidence" value="ECO:0007669"/>
    <property type="project" value="TreeGrafter"/>
</dbReference>
<evidence type="ECO:0000256" key="9">
    <source>
        <dbReference type="ARBA" id="ARBA00022801"/>
    </source>
</evidence>
<dbReference type="GO" id="GO:0003684">
    <property type="term" value="F:damaged DNA binding"/>
    <property type="evidence" value="ECO:0007669"/>
    <property type="project" value="InterPro"/>
</dbReference>
<dbReference type="Pfam" id="PF08785">
    <property type="entry name" value="Ku_PK_bind"/>
    <property type="match status" value="1"/>
</dbReference>
<keyword evidence="15" id="KW-0234">DNA repair</keyword>
<feature type="region of interest" description="Disordered" evidence="18">
    <location>
        <begin position="298"/>
        <end position="349"/>
    </location>
</feature>
<keyword evidence="13" id="KW-0238">DNA-binding</keyword>
<dbReference type="GO" id="GO:0003678">
    <property type="term" value="F:DNA helicase activity"/>
    <property type="evidence" value="ECO:0007669"/>
    <property type="project" value="UniProtKB-EC"/>
</dbReference>
<feature type="compositionally biased region" description="Low complexity" evidence="18">
    <location>
        <begin position="763"/>
        <end position="773"/>
    </location>
</feature>
<dbReference type="Pfam" id="PF02735">
    <property type="entry name" value="Ku"/>
    <property type="match status" value="1"/>
</dbReference>
<keyword evidence="8" id="KW-0227">DNA damage</keyword>
<dbReference type="InterPro" id="IPR006164">
    <property type="entry name" value="DNA_bd_Ku70/Ku80"/>
</dbReference>
<feature type="region of interest" description="Disordered" evidence="18">
    <location>
        <begin position="755"/>
        <end position="778"/>
    </location>
</feature>
<dbReference type="EMBL" id="BQKY01000001">
    <property type="protein sequence ID" value="GJN87399.1"/>
    <property type="molecule type" value="Genomic_DNA"/>
</dbReference>
<gene>
    <name evidence="20" type="ORF">Rhopal_000348-T1</name>
</gene>
<keyword evidence="16" id="KW-0539">Nucleus</keyword>
<comment type="similarity">
    <text evidence="3">Belongs to the ku80 family.</text>
</comment>
<dbReference type="PANTHER" id="PTHR12604">
    <property type="entry name" value="KU AUTOANTIGEN DNA HELICASE"/>
    <property type="match status" value="1"/>
</dbReference>